<evidence type="ECO:0000256" key="1">
    <source>
        <dbReference type="SAM" id="Phobius"/>
    </source>
</evidence>
<evidence type="ECO:0008006" key="4">
    <source>
        <dbReference type="Google" id="ProtNLM"/>
    </source>
</evidence>
<keyword evidence="1" id="KW-0812">Transmembrane</keyword>
<comment type="caution">
    <text evidence="2">The sequence shown here is derived from an EMBL/GenBank/DDBJ whole genome shotgun (WGS) entry which is preliminary data.</text>
</comment>
<dbReference type="RefSeq" id="WP_320321777.1">
    <property type="nucleotide sequence ID" value="NZ_JAVIIP010000019.1"/>
</dbReference>
<sequence length="75" mass="7997">MDNLFFALWKWPGHKAGRQEDYWLDPPPSGFGRLLAAVAIIGIAACLLDHAAAFGGAADTIITASYGPSQHGRSE</sequence>
<name>A0ABU5AVD6_9HYPH</name>
<keyword evidence="1" id="KW-0472">Membrane</keyword>
<protein>
    <recommendedName>
        <fullName evidence="4">DUF805 domain-containing protein</fullName>
    </recommendedName>
</protein>
<accession>A0ABU5AVD6</accession>
<keyword evidence="3" id="KW-1185">Reference proteome</keyword>
<keyword evidence="1" id="KW-1133">Transmembrane helix</keyword>
<evidence type="ECO:0000313" key="3">
    <source>
        <dbReference type="Proteomes" id="UP001276564"/>
    </source>
</evidence>
<gene>
    <name evidence="2" type="ORF">RFM23_26530</name>
</gene>
<dbReference type="EMBL" id="JAVIIP010000019">
    <property type="protein sequence ID" value="MDX8541181.1"/>
    <property type="molecule type" value="Genomic_DNA"/>
</dbReference>
<organism evidence="2 3">
    <name type="scientific">Mesorhizobium abyssinicae</name>
    <dbReference type="NCBI Taxonomy" id="1209958"/>
    <lineage>
        <taxon>Bacteria</taxon>
        <taxon>Pseudomonadati</taxon>
        <taxon>Pseudomonadota</taxon>
        <taxon>Alphaproteobacteria</taxon>
        <taxon>Hyphomicrobiales</taxon>
        <taxon>Phyllobacteriaceae</taxon>
        <taxon>Mesorhizobium</taxon>
    </lineage>
</organism>
<dbReference type="Proteomes" id="UP001276564">
    <property type="component" value="Unassembled WGS sequence"/>
</dbReference>
<reference evidence="2 3" key="1">
    <citation type="submission" date="2023-08" db="EMBL/GenBank/DDBJ databases">
        <title>Implementing the SeqCode for naming new Mesorhizobium species isolated from Vachellia karroo root nodules.</title>
        <authorList>
            <person name="Van Lill M."/>
        </authorList>
    </citation>
    <scope>NUCLEOTIDE SEQUENCE [LARGE SCALE GENOMIC DNA]</scope>
    <source>
        <strain evidence="2 3">VK4B</strain>
    </source>
</reference>
<proteinExistence type="predicted"/>
<evidence type="ECO:0000313" key="2">
    <source>
        <dbReference type="EMBL" id="MDX8541181.1"/>
    </source>
</evidence>
<feature type="transmembrane region" description="Helical" evidence="1">
    <location>
        <begin position="30"/>
        <end position="48"/>
    </location>
</feature>